<gene>
    <name evidence="2" type="ORF">ONOEEDHL_00668</name>
</gene>
<dbReference type="InterPro" id="IPR009057">
    <property type="entry name" value="Homeodomain-like_sf"/>
</dbReference>
<sequence length="107" mass="11791">MGSKSRTNIKGDEVLTYIADKVTEVLNQRAVPKSVVAAAALAVSDGISETFGGQLIYFRIGHSNSSEERRLSIISDFETGNYSRGELASKYGISLQQVYRIFKSRLK</sequence>
<dbReference type="SUPFAM" id="SSF46689">
    <property type="entry name" value="Homeodomain-like"/>
    <property type="match status" value="1"/>
</dbReference>
<dbReference type="Pfam" id="PF08765">
    <property type="entry name" value="Mor"/>
    <property type="match status" value="1"/>
</dbReference>
<dbReference type="AlphaFoldDB" id="A0A9X9SN81"/>
<dbReference type="RefSeq" id="WP_204788544.1">
    <property type="nucleotide sequence ID" value="NZ_CABFLZ010000033.1"/>
</dbReference>
<dbReference type="EMBL" id="CABFLZ010000033">
    <property type="protein sequence ID" value="VTY07691.1"/>
    <property type="molecule type" value="Genomic_DNA"/>
</dbReference>
<dbReference type="Proteomes" id="UP000626795">
    <property type="component" value="Unassembled WGS sequence"/>
</dbReference>
<proteinExistence type="predicted"/>
<keyword evidence="3" id="KW-1185">Reference proteome</keyword>
<organism evidence="2 3">
    <name type="scientific">Neisseria subflava</name>
    <dbReference type="NCBI Taxonomy" id="28449"/>
    <lineage>
        <taxon>Bacteria</taxon>
        <taxon>Pseudomonadati</taxon>
        <taxon>Pseudomonadota</taxon>
        <taxon>Betaproteobacteria</taxon>
        <taxon>Neisseriales</taxon>
        <taxon>Neisseriaceae</taxon>
        <taxon>Neisseria</taxon>
    </lineage>
</organism>
<evidence type="ECO:0000313" key="3">
    <source>
        <dbReference type="Proteomes" id="UP000626795"/>
    </source>
</evidence>
<dbReference type="Gene3D" id="1.10.10.60">
    <property type="entry name" value="Homeodomain-like"/>
    <property type="match status" value="1"/>
</dbReference>
<reference evidence="2" key="1">
    <citation type="submission" date="2019-05" db="EMBL/GenBank/DDBJ databases">
        <authorList>
            <person name="Hibberd M."/>
        </authorList>
    </citation>
    <scope>NUCLEOTIDE SEQUENCE</scope>
    <source>
        <strain evidence="2">Neisseria_subflava_BgEED23</strain>
    </source>
</reference>
<evidence type="ECO:0000313" key="2">
    <source>
        <dbReference type="EMBL" id="VTY07691.1"/>
    </source>
</evidence>
<dbReference type="InterPro" id="IPR014875">
    <property type="entry name" value="Mor_transcription_activator"/>
</dbReference>
<name>A0A9X9SN81_NEISU</name>
<accession>A0A9X9SN81</accession>
<protein>
    <submittedName>
        <fullName evidence="2">Mor transcription activator family protein</fullName>
    </submittedName>
</protein>
<evidence type="ECO:0000259" key="1">
    <source>
        <dbReference type="Pfam" id="PF08765"/>
    </source>
</evidence>
<comment type="caution">
    <text evidence="2">The sequence shown here is derived from an EMBL/GenBank/DDBJ whole genome shotgun (WGS) entry which is preliminary data.</text>
</comment>
<feature type="domain" description="Mor transcription activator" evidence="1">
    <location>
        <begin position="10"/>
        <end position="103"/>
    </location>
</feature>